<dbReference type="PANTHER" id="PTHR43501">
    <property type="entry name" value="CYTOSOL NON-SPECIFIC DIPEPTIDASE"/>
    <property type="match status" value="1"/>
</dbReference>
<evidence type="ECO:0000256" key="1">
    <source>
        <dbReference type="ARBA" id="ARBA00022801"/>
    </source>
</evidence>
<keyword evidence="1" id="KW-0378">Hydrolase</keyword>
<gene>
    <name evidence="2" type="ORF">IAC76_03965</name>
</gene>
<sequence length="331" mass="36442">YIDIPATDTSKQPIMLSSHMDVIGDDSPVKTYLDGDFIRAEGRTLGADDKAGVANALFFAKTLANSDFKHGGLEVIFTRDEESGMSGIKHVDFSKIKSKYVLVCDSDSLGQLMTSGASYTLVQIEVNAFKGGHSGIDIADTSRENAAKLIADIVSNLPQGVYYSEDKKVVTSCNIGGIVSGDPDVTNVINTYGKATYSIRSSSRKSEQELKDRMQFEIDEFNNEYEGIAKAELTFEEHLPPFEKLEDEYIPILFETAAKKVGITPEISSFHAGAETHIYANNKNAAGEPFAPYLAGLATVCNMHSKEEYLDYKTLLKGQELLQEFFKDYNK</sequence>
<dbReference type="GO" id="GO:0006508">
    <property type="term" value="P:proteolysis"/>
    <property type="evidence" value="ECO:0007669"/>
    <property type="project" value="InterPro"/>
</dbReference>
<protein>
    <submittedName>
        <fullName evidence="2">M20/M25/M40 family metallo-hydrolase</fullName>
    </submittedName>
</protein>
<proteinExistence type="predicted"/>
<dbReference type="Gene3D" id="3.40.630.10">
    <property type="entry name" value="Zn peptidases"/>
    <property type="match status" value="1"/>
</dbReference>
<dbReference type="Gene3D" id="3.30.70.360">
    <property type="match status" value="1"/>
</dbReference>
<dbReference type="PANTHER" id="PTHR43501:SF1">
    <property type="entry name" value="CYTOSOL NON-SPECIFIC DIPEPTIDASE"/>
    <property type="match status" value="1"/>
</dbReference>
<dbReference type="AlphaFoldDB" id="A0A9D9GXB1"/>
<accession>A0A9D9GXB1</accession>
<evidence type="ECO:0000313" key="2">
    <source>
        <dbReference type="EMBL" id="MBO8430520.1"/>
    </source>
</evidence>
<dbReference type="SUPFAM" id="SSF53187">
    <property type="entry name" value="Zn-dependent exopeptidases"/>
    <property type="match status" value="1"/>
</dbReference>
<dbReference type="Proteomes" id="UP000823632">
    <property type="component" value="Unassembled WGS sequence"/>
</dbReference>
<dbReference type="InterPro" id="IPR001160">
    <property type="entry name" value="Peptidase_M20C"/>
</dbReference>
<name>A0A9D9GXB1_9BACT</name>
<reference evidence="2" key="1">
    <citation type="submission" date="2020-10" db="EMBL/GenBank/DDBJ databases">
        <authorList>
            <person name="Gilroy R."/>
        </authorList>
    </citation>
    <scope>NUCLEOTIDE SEQUENCE</scope>
    <source>
        <strain evidence="2">10192</strain>
    </source>
</reference>
<dbReference type="GO" id="GO:0005829">
    <property type="term" value="C:cytosol"/>
    <property type="evidence" value="ECO:0007669"/>
    <property type="project" value="TreeGrafter"/>
</dbReference>
<dbReference type="PROSITE" id="PS00759">
    <property type="entry name" value="ARGE_DAPE_CPG2_2"/>
    <property type="match status" value="1"/>
</dbReference>
<comment type="caution">
    <text evidence="2">The sequence shown here is derived from an EMBL/GenBank/DDBJ whole genome shotgun (WGS) entry which is preliminary data.</text>
</comment>
<dbReference type="GO" id="GO:0070573">
    <property type="term" value="F:metallodipeptidase activity"/>
    <property type="evidence" value="ECO:0007669"/>
    <property type="project" value="TreeGrafter"/>
</dbReference>
<organism evidence="2 3">
    <name type="scientific">Candidatus Scatousia excrementipullorum</name>
    <dbReference type="NCBI Taxonomy" id="2840936"/>
    <lineage>
        <taxon>Bacteria</taxon>
        <taxon>Candidatus Scatousia</taxon>
    </lineage>
</organism>
<feature type="non-terminal residue" evidence="2">
    <location>
        <position position="1"/>
    </location>
</feature>
<dbReference type="InterPro" id="IPR002933">
    <property type="entry name" value="Peptidase_M20"/>
</dbReference>
<dbReference type="Pfam" id="PF01546">
    <property type="entry name" value="Peptidase_M20"/>
    <property type="match status" value="1"/>
</dbReference>
<dbReference type="InterPro" id="IPR001261">
    <property type="entry name" value="ArgE/DapE_CS"/>
</dbReference>
<evidence type="ECO:0000313" key="3">
    <source>
        <dbReference type="Proteomes" id="UP000823632"/>
    </source>
</evidence>
<dbReference type="EMBL" id="JADIND010000084">
    <property type="protein sequence ID" value="MBO8430520.1"/>
    <property type="molecule type" value="Genomic_DNA"/>
</dbReference>
<reference evidence="2" key="2">
    <citation type="journal article" date="2021" name="PeerJ">
        <title>Extensive microbial diversity within the chicken gut microbiome revealed by metagenomics and culture.</title>
        <authorList>
            <person name="Gilroy R."/>
            <person name="Ravi A."/>
            <person name="Getino M."/>
            <person name="Pursley I."/>
            <person name="Horton D.L."/>
            <person name="Alikhan N.F."/>
            <person name="Baker D."/>
            <person name="Gharbi K."/>
            <person name="Hall N."/>
            <person name="Watson M."/>
            <person name="Adriaenssens E.M."/>
            <person name="Foster-Nyarko E."/>
            <person name="Jarju S."/>
            <person name="Secka A."/>
            <person name="Antonio M."/>
            <person name="Oren A."/>
            <person name="Chaudhuri R.R."/>
            <person name="La Ragione R."/>
            <person name="Hildebrand F."/>
            <person name="Pallen M.J."/>
        </authorList>
    </citation>
    <scope>NUCLEOTIDE SEQUENCE</scope>
    <source>
        <strain evidence="2">10192</strain>
    </source>
</reference>